<keyword evidence="4" id="KW-1185">Reference proteome</keyword>
<dbReference type="PANTHER" id="PTHR30349:SF64">
    <property type="entry name" value="PROPHAGE INTEGRASE INTD-RELATED"/>
    <property type="match status" value="1"/>
</dbReference>
<dbReference type="PROSITE" id="PS51898">
    <property type="entry name" value="TYR_RECOMBINASE"/>
    <property type="match status" value="1"/>
</dbReference>
<evidence type="ECO:0000256" key="1">
    <source>
        <dbReference type="ARBA" id="ARBA00023172"/>
    </source>
</evidence>
<comment type="caution">
    <text evidence="3">The sequence shown here is derived from an EMBL/GenBank/DDBJ whole genome shotgun (WGS) entry which is preliminary data.</text>
</comment>
<sequence length="248" mass="29052">MYYNNYKIIYNIPTEIEKIKIENPIIETWNLDELNYFLKEIEDEYLYLPVLLDAITGLRVGELCGLRWQDIDLAKGYININGQVIYDRKEKKLTYTTVLKTDKSSRAISIPKFLIDYLIDIKEKTACADKDFVIQERKGSMCHPRNLSMDFTRRISKYKYSIDEIKKLYPNKDLSNYKQLKQITFHGLRHTHATLLILNGENIKVVSSRLGHKDIATTLQTYTHVIKDMEQNTAVLLQNMFKGISITQ</sequence>
<feature type="domain" description="Tyr recombinase" evidence="2">
    <location>
        <begin position="24"/>
        <end position="237"/>
    </location>
</feature>
<dbReference type="InterPro" id="IPR013762">
    <property type="entry name" value="Integrase-like_cat_sf"/>
</dbReference>
<proteinExistence type="predicted"/>
<dbReference type="InterPro" id="IPR002104">
    <property type="entry name" value="Integrase_catalytic"/>
</dbReference>
<name>A0ABQ1EHI3_9CLOT</name>
<dbReference type="CDD" id="cd01189">
    <property type="entry name" value="INT_ICEBs1_C_like"/>
    <property type="match status" value="1"/>
</dbReference>
<gene>
    <name evidence="3" type="ORF">CSC2_48020</name>
</gene>
<evidence type="ECO:0000259" key="2">
    <source>
        <dbReference type="PROSITE" id="PS51898"/>
    </source>
</evidence>
<dbReference type="EMBL" id="BMBA01000010">
    <property type="protein sequence ID" value="GFZ34276.1"/>
    <property type="molecule type" value="Genomic_DNA"/>
</dbReference>
<accession>A0ABQ1EHI3</accession>
<dbReference type="InterPro" id="IPR050090">
    <property type="entry name" value="Tyrosine_recombinase_XerCD"/>
</dbReference>
<keyword evidence="1" id="KW-0233">DNA recombination</keyword>
<dbReference type="SUPFAM" id="SSF56349">
    <property type="entry name" value="DNA breaking-rejoining enzymes"/>
    <property type="match status" value="1"/>
</dbReference>
<reference evidence="3 4" key="1">
    <citation type="journal article" date="2021" name="Int. J. Syst. Evol. Microbiol.">
        <title>Clostridium zeae sp. nov., isolated from corn silage.</title>
        <authorList>
            <person name="Kobayashi H."/>
            <person name="Tanizawa Y."/>
            <person name="Yagura M."/>
            <person name="Sakamoto M."/>
            <person name="Ohkuma M."/>
            <person name="Tohno M."/>
        </authorList>
    </citation>
    <scope>NUCLEOTIDE SEQUENCE [LARGE SCALE GENOMIC DNA]</scope>
    <source>
        <strain evidence="3 4">CSC2</strain>
    </source>
</reference>
<dbReference type="PANTHER" id="PTHR30349">
    <property type="entry name" value="PHAGE INTEGRASE-RELATED"/>
    <property type="match status" value="1"/>
</dbReference>
<evidence type="ECO:0000313" key="4">
    <source>
        <dbReference type="Proteomes" id="UP000663802"/>
    </source>
</evidence>
<dbReference type="RefSeq" id="WP_228731357.1">
    <property type="nucleotide sequence ID" value="NZ_BMBA01000010.1"/>
</dbReference>
<dbReference type="Pfam" id="PF00589">
    <property type="entry name" value="Phage_integrase"/>
    <property type="match status" value="1"/>
</dbReference>
<dbReference type="InterPro" id="IPR011010">
    <property type="entry name" value="DNA_brk_join_enz"/>
</dbReference>
<evidence type="ECO:0000313" key="3">
    <source>
        <dbReference type="EMBL" id="GFZ34276.1"/>
    </source>
</evidence>
<protein>
    <recommendedName>
        <fullName evidence="2">Tyr recombinase domain-containing protein</fullName>
    </recommendedName>
</protein>
<dbReference type="Proteomes" id="UP000663802">
    <property type="component" value="Unassembled WGS sequence"/>
</dbReference>
<dbReference type="Gene3D" id="1.10.443.10">
    <property type="entry name" value="Intergrase catalytic core"/>
    <property type="match status" value="1"/>
</dbReference>
<organism evidence="3 4">
    <name type="scientific">Clostridium zeae</name>
    <dbReference type="NCBI Taxonomy" id="2759022"/>
    <lineage>
        <taxon>Bacteria</taxon>
        <taxon>Bacillati</taxon>
        <taxon>Bacillota</taxon>
        <taxon>Clostridia</taxon>
        <taxon>Eubacteriales</taxon>
        <taxon>Clostridiaceae</taxon>
        <taxon>Clostridium</taxon>
    </lineage>
</organism>